<dbReference type="SUPFAM" id="SSF55874">
    <property type="entry name" value="ATPase domain of HSP90 chaperone/DNA topoisomerase II/histidine kinase"/>
    <property type="match status" value="1"/>
</dbReference>
<dbReference type="InterPro" id="IPR003661">
    <property type="entry name" value="HisK_dim/P_dom"/>
</dbReference>
<keyword evidence="7" id="KW-0812">Transmembrane</keyword>
<keyword evidence="6" id="KW-0175">Coiled coil</keyword>
<dbReference type="Pfam" id="PF02518">
    <property type="entry name" value="HATPase_c"/>
    <property type="match status" value="1"/>
</dbReference>
<keyword evidence="3" id="KW-0597">Phosphoprotein</keyword>
<evidence type="ECO:0000256" key="6">
    <source>
        <dbReference type="SAM" id="Coils"/>
    </source>
</evidence>
<keyword evidence="7" id="KW-1133">Transmembrane helix</keyword>
<feature type="coiled-coil region" evidence="6">
    <location>
        <begin position="241"/>
        <end position="278"/>
    </location>
</feature>
<evidence type="ECO:0000256" key="7">
    <source>
        <dbReference type="SAM" id="Phobius"/>
    </source>
</evidence>
<dbReference type="EMBL" id="OX336425">
    <property type="protein sequence ID" value="CAI2768417.1"/>
    <property type="molecule type" value="Genomic_DNA"/>
</dbReference>
<dbReference type="AlphaFoldDB" id="A0A9W4X4R2"/>
<dbReference type="InterPro" id="IPR003594">
    <property type="entry name" value="HATPase_dom"/>
</dbReference>
<dbReference type="SUPFAM" id="SSF47384">
    <property type="entry name" value="Homodimeric domain of signal transducing histidine kinase"/>
    <property type="match status" value="1"/>
</dbReference>
<dbReference type="PROSITE" id="PS50109">
    <property type="entry name" value="HIS_KIN"/>
    <property type="match status" value="1"/>
</dbReference>
<evidence type="ECO:0000256" key="1">
    <source>
        <dbReference type="ARBA" id="ARBA00000085"/>
    </source>
</evidence>
<dbReference type="PANTHER" id="PTHR43047:SF66">
    <property type="entry name" value="HISKA"/>
    <property type="match status" value="1"/>
</dbReference>
<keyword evidence="4 9" id="KW-0808">Transferase</keyword>
<dbReference type="InterPro" id="IPR036097">
    <property type="entry name" value="HisK_dim/P_sf"/>
</dbReference>
<dbReference type="PANTHER" id="PTHR43047">
    <property type="entry name" value="TWO-COMPONENT HISTIDINE PROTEIN KINASE"/>
    <property type="match status" value="1"/>
</dbReference>
<keyword evidence="7" id="KW-0472">Membrane</keyword>
<reference evidence="9" key="1">
    <citation type="submission" date="2022-09" db="EMBL/GenBank/DDBJ databases">
        <authorList>
            <person name="Duchaud E."/>
        </authorList>
    </citation>
    <scope>NUCLEOTIDE SEQUENCE</scope>
    <source>
        <strain evidence="9">TRV642</strain>
    </source>
</reference>
<dbReference type="GO" id="GO:0005886">
    <property type="term" value="C:plasma membrane"/>
    <property type="evidence" value="ECO:0007669"/>
    <property type="project" value="TreeGrafter"/>
</dbReference>
<dbReference type="InterPro" id="IPR004358">
    <property type="entry name" value="Sig_transdc_His_kin-like_C"/>
</dbReference>
<dbReference type="GO" id="GO:0000155">
    <property type="term" value="F:phosphorelay sensor kinase activity"/>
    <property type="evidence" value="ECO:0007669"/>
    <property type="project" value="InterPro"/>
</dbReference>
<evidence type="ECO:0000256" key="2">
    <source>
        <dbReference type="ARBA" id="ARBA00012438"/>
    </source>
</evidence>
<dbReference type="Pfam" id="PF00512">
    <property type="entry name" value="HisKA"/>
    <property type="match status" value="1"/>
</dbReference>
<accession>A0A9W4X4R2</accession>
<evidence type="ECO:0000256" key="4">
    <source>
        <dbReference type="ARBA" id="ARBA00022679"/>
    </source>
</evidence>
<evidence type="ECO:0000313" key="10">
    <source>
        <dbReference type="Proteomes" id="UP001152749"/>
    </source>
</evidence>
<gene>
    <name evidence="9" type="primary">sasA</name>
    <name evidence="9" type="ORF">TRV642_3652</name>
</gene>
<feature type="domain" description="Histidine kinase" evidence="8">
    <location>
        <begin position="361"/>
        <end position="582"/>
    </location>
</feature>
<dbReference type="InterPro" id="IPR036890">
    <property type="entry name" value="HATPase_C_sf"/>
</dbReference>
<organism evidence="9 10">
    <name type="scientific">Flavobacterium collinsii</name>
    <dbReference type="NCBI Taxonomy" id="1114861"/>
    <lineage>
        <taxon>Bacteria</taxon>
        <taxon>Pseudomonadati</taxon>
        <taxon>Bacteroidota</taxon>
        <taxon>Flavobacteriia</taxon>
        <taxon>Flavobacteriales</taxon>
        <taxon>Flavobacteriaceae</taxon>
        <taxon>Flavobacterium</taxon>
    </lineage>
</organism>
<evidence type="ECO:0000256" key="3">
    <source>
        <dbReference type="ARBA" id="ARBA00022553"/>
    </source>
</evidence>
<dbReference type="EC" id="2.7.13.3" evidence="2"/>
<comment type="catalytic activity">
    <reaction evidence="1">
        <text>ATP + protein L-histidine = ADP + protein N-phospho-L-histidine.</text>
        <dbReference type="EC" id="2.7.13.3"/>
    </reaction>
</comment>
<evidence type="ECO:0000259" key="8">
    <source>
        <dbReference type="PROSITE" id="PS50109"/>
    </source>
</evidence>
<sequence length="583" mass="66475">MIRKHSLNSTFSFLKLKFKHRKIIHYTLIACVILLQIIAIIIWYNESSNESEMSKTLSSMDSLNKITHFTSSINNSFVDSQKSFSNYTSYKDKESLDKYTASLNEISRLIDSLSLITKDNKEFMKILKEKNQSEESVESLKTSIDSIIESQINPDKTTLTQPFKLNKFAYKKILDSIKTDSYIKVDSVSKKGLFSRLGAALAGKVDVQKEQLKITVTMKYDNKVVSGSIEEQFANLFNTTNKYYEDQFKNLRKSFANLKDQDAKLKQLNNELLNLEAAIMPNYNNSLKVLQDNTQKQLQKQYDSNKIVRSYTIAILILLMFIVSLVLFGFTRLAFQYEKRLTTAQMQIRESLNFKNRIMGMISHEIRSPLSIISIYSKMISSSIKDPEIKDTFKSIQFTTNSLLLLANQILEYSKDGNYAPKLNKKQFYLKEEVHQIVNSMTSLVESKGNRIEVNSNLISELEVNSDAAKIHQLFYNIIGNANKFTENGLIKIMMDLEKTSGKIVNLKVEIQDSGIGIAKNDLKNIFELYYQGTVSGKVNDLGVGLGLNLCKEIVELFDGKIDVQSEEGKGTKIIFNLLISLV</sequence>
<dbReference type="Gene3D" id="1.10.287.130">
    <property type="match status" value="1"/>
</dbReference>
<dbReference type="Proteomes" id="UP001152749">
    <property type="component" value="Chromosome"/>
</dbReference>
<dbReference type="GO" id="GO:0009927">
    <property type="term" value="F:histidine phosphotransfer kinase activity"/>
    <property type="evidence" value="ECO:0007669"/>
    <property type="project" value="TreeGrafter"/>
</dbReference>
<keyword evidence="5" id="KW-0418">Kinase</keyword>
<dbReference type="InterPro" id="IPR005467">
    <property type="entry name" value="His_kinase_dom"/>
</dbReference>
<dbReference type="KEGG" id="fcs:TRV642_3652"/>
<evidence type="ECO:0000256" key="5">
    <source>
        <dbReference type="ARBA" id="ARBA00022777"/>
    </source>
</evidence>
<protein>
    <recommendedName>
        <fullName evidence="2">histidine kinase</fullName>
        <ecNumber evidence="2">2.7.13.3</ecNumber>
    </recommendedName>
</protein>
<evidence type="ECO:0000313" key="9">
    <source>
        <dbReference type="EMBL" id="CAI2768417.1"/>
    </source>
</evidence>
<name>A0A9W4X4R2_9FLAO</name>
<feature type="transmembrane region" description="Helical" evidence="7">
    <location>
        <begin position="311"/>
        <end position="330"/>
    </location>
</feature>
<dbReference type="Gene3D" id="3.30.565.10">
    <property type="entry name" value="Histidine kinase-like ATPase, C-terminal domain"/>
    <property type="match status" value="1"/>
</dbReference>
<proteinExistence type="predicted"/>
<dbReference type="PRINTS" id="PR00344">
    <property type="entry name" value="BCTRLSENSOR"/>
</dbReference>
<feature type="transmembrane region" description="Helical" evidence="7">
    <location>
        <begin position="23"/>
        <end position="44"/>
    </location>
</feature>
<dbReference type="SMART" id="SM00387">
    <property type="entry name" value="HATPase_c"/>
    <property type="match status" value="1"/>
</dbReference>
<dbReference type="SMART" id="SM00388">
    <property type="entry name" value="HisKA"/>
    <property type="match status" value="1"/>
</dbReference>
<dbReference type="CDD" id="cd00082">
    <property type="entry name" value="HisKA"/>
    <property type="match status" value="1"/>
</dbReference>